<accession>A0A420YE51</accession>
<name>A0A420YE51_9PEZI</name>
<evidence type="ECO:0000313" key="4">
    <source>
        <dbReference type="EMBL" id="RKU46057.1"/>
    </source>
</evidence>
<dbReference type="PANTHER" id="PTHR35273:SF2">
    <property type="entry name" value="ALPHA-GALACTOSIDASE"/>
    <property type="match status" value="1"/>
</dbReference>
<gene>
    <name evidence="4" type="ORF">DL546_002913</name>
</gene>
<reference evidence="4 5" key="1">
    <citation type="submission" date="2018-08" db="EMBL/GenBank/DDBJ databases">
        <title>Draft genome of the lignicolous fungus Coniochaeta pulveracea.</title>
        <authorList>
            <person name="Borstlap C.J."/>
            <person name="De Witt R.N."/>
            <person name="Botha A."/>
            <person name="Volschenk H."/>
        </authorList>
    </citation>
    <scope>NUCLEOTIDE SEQUENCE [LARGE SCALE GENOMIC DNA]</scope>
    <source>
        <strain evidence="4 5">CAB683</strain>
    </source>
</reference>
<evidence type="ECO:0000256" key="1">
    <source>
        <dbReference type="ARBA" id="ARBA00001255"/>
    </source>
</evidence>
<evidence type="ECO:0000256" key="2">
    <source>
        <dbReference type="ARBA" id="ARBA00012755"/>
    </source>
</evidence>
<evidence type="ECO:0000259" key="3">
    <source>
        <dbReference type="Pfam" id="PF03537"/>
    </source>
</evidence>
<dbReference type="PANTHER" id="PTHR35273">
    <property type="entry name" value="ALPHA-1,4 POLYGALACTOSAMINIDASE, PUTATIVE (AFU_ORTHOLOGUE AFUA_3G07890)-RELATED"/>
    <property type="match status" value="1"/>
</dbReference>
<dbReference type="Gene3D" id="3.20.20.70">
    <property type="entry name" value="Aldolase class I"/>
    <property type="match status" value="1"/>
</dbReference>
<dbReference type="GO" id="GO:0004557">
    <property type="term" value="F:alpha-galactosidase activity"/>
    <property type="evidence" value="ECO:0007669"/>
    <property type="project" value="UniProtKB-EC"/>
</dbReference>
<dbReference type="OrthoDB" id="2108802at2759"/>
<dbReference type="EC" id="3.2.1.22" evidence="2"/>
<dbReference type="EMBL" id="QVQW01000016">
    <property type="protein sequence ID" value="RKU46057.1"/>
    <property type="molecule type" value="Genomic_DNA"/>
</dbReference>
<proteinExistence type="predicted"/>
<protein>
    <recommendedName>
        <fullName evidence="2">alpha-galactosidase</fullName>
        <ecNumber evidence="2">3.2.1.22</ecNumber>
    </recommendedName>
</protein>
<dbReference type="InterPro" id="IPR013785">
    <property type="entry name" value="Aldolase_TIM"/>
</dbReference>
<dbReference type="InterPro" id="IPR004352">
    <property type="entry name" value="GH114_TIM-barrel"/>
</dbReference>
<organism evidence="4 5">
    <name type="scientific">Coniochaeta pulveracea</name>
    <dbReference type="NCBI Taxonomy" id="177199"/>
    <lineage>
        <taxon>Eukaryota</taxon>
        <taxon>Fungi</taxon>
        <taxon>Dikarya</taxon>
        <taxon>Ascomycota</taxon>
        <taxon>Pezizomycotina</taxon>
        <taxon>Sordariomycetes</taxon>
        <taxon>Sordariomycetidae</taxon>
        <taxon>Coniochaetales</taxon>
        <taxon>Coniochaetaceae</taxon>
        <taxon>Coniochaeta</taxon>
    </lineage>
</organism>
<dbReference type="Proteomes" id="UP000275385">
    <property type="component" value="Unassembled WGS sequence"/>
</dbReference>
<dbReference type="Pfam" id="PF03537">
    <property type="entry name" value="Glyco_hydro_114"/>
    <property type="match status" value="1"/>
</dbReference>
<feature type="domain" description="Glycoside-hydrolase family GH114 TIM-barrel" evidence="3">
    <location>
        <begin position="46"/>
        <end position="308"/>
    </location>
</feature>
<sequence length="323" mass="35878">MVNLLSALVNFPGSASIANTAKQLSEAPQSPSPPPSNITQFPVGASWQIVLHQRLAVPPSGDFQPDFVNVWDIDLLENTEGGADNTTILFLKNLPSHPKVICYFSAGSYENWRLDWPTDFDNDNYGSPLKGWDGEYWLDIGSEAVQEVMFNRIRMAAELGCDAVDPDNVDGYGEAPENKGNRTGKPFTLTQDKTVDFLEKLAKVAHENSIAIGLKNALEVLPRLQNVVNFAVNEQCVENKECSSYSSFVSDLGKPVFHIEYPNGDDQPETIPIRDTEKWCRTYEEDGVGTVNISKLSTVFKDMELDGWVEYCDGKEFRTSLAP</sequence>
<evidence type="ECO:0000313" key="5">
    <source>
        <dbReference type="Proteomes" id="UP000275385"/>
    </source>
</evidence>
<dbReference type="InterPro" id="IPR017853">
    <property type="entry name" value="GH"/>
</dbReference>
<keyword evidence="5" id="KW-1185">Reference proteome</keyword>
<comment type="catalytic activity">
    <reaction evidence="1">
        <text>Hydrolysis of terminal, non-reducing alpha-D-galactose residues in alpha-D-galactosides, including galactose oligosaccharides, galactomannans and galactolipids.</text>
        <dbReference type="EC" id="3.2.1.22"/>
    </reaction>
</comment>
<dbReference type="AlphaFoldDB" id="A0A420YE51"/>
<dbReference type="SUPFAM" id="SSF51445">
    <property type="entry name" value="(Trans)glycosidases"/>
    <property type="match status" value="1"/>
</dbReference>
<comment type="caution">
    <text evidence="4">The sequence shown here is derived from an EMBL/GenBank/DDBJ whole genome shotgun (WGS) entry which is preliminary data.</text>
</comment>
<dbReference type="STRING" id="177199.A0A420YE51"/>